<organism evidence="2 3">
    <name type="scientific">Dentipellis fragilis</name>
    <dbReference type="NCBI Taxonomy" id="205917"/>
    <lineage>
        <taxon>Eukaryota</taxon>
        <taxon>Fungi</taxon>
        <taxon>Dikarya</taxon>
        <taxon>Basidiomycota</taxon>
        <taxon>Agaricomycotina</taxon>
        <taxon>Agaricomycetes</taxon>
        <taxon>Russulales</taxon>
        <taxon>Hericiaceae</taxon>
        <taxon>Dentipellis</taxon>
    </lineage>
</organism>
<dbReference type="InterPro" id="IPR001810">
    <property type="entry name" value="F-box_dom"/>
</dbReference>
<sequence>MSTEPLNEMAAGPASHLSFPLDIFLIILRDLEVEDVASLSQLRIPMAPAGMTALLHWPPVSTDVLVFDLPCSDIRTPRWRDGCLGSHLLQELLTSPQFNRVGKFGRHVTTPEGPEQLAGLGEAQNAKLRKKAADFENIEREGLKDGMWSSLPYAYVLLCECSLGTNAKKAGSSANFEKIGREYVMNTAKAAQSADLDHPQRLGYVSVLAKSHLFGRSWFTLQSHALGYSDTVIFLPAFLMKAEPKSRLQESLIVSIASFFSHFCSSVGIDVAWLAKSIRIAGQLGSEKLPPQAQAEKRESPSGKPYVAINNSGALKLAEMDASTSRAIAFMCILPAIIAGLFTLGRGCTATHFVAVAVNFVTEPGDPEVAETRIHLDGSSQQRRVSTTTCVPPFRGRYSVVQMARGDMDVVRNKRQCQQAQSDFGEARCRSESSIQNLPNETLEHIFLELTWIYIPRGVYTLRGGQKWIHLGWISVTHVSRRWRKVALNNMFLWKTICYDLGRRWVQEILSNTDVLFQIIPEHLSHVRWLHIYADRNAFPQTTFEHLHRPAPVLFSLIIRCGEDKPHVVAVVPSDIFAGHTPKLRRIDLSNVFVPWSSPIFKNLPHTPDIYPSRADLLVLLEKMPCLEHLRLANVVPKSSLEAAALRAYWKVPLPNLQVLHLTGPVYACFDLLRYLDYPSTTSVELICNCEGFVDDTTGIIASQIARHVAPEDPDVFRARYQLTCLESKCG</sequence>
<evidence type="ECO:0000259" key="1">
    <source>
        <dbReference type="Pfam" id="PF12937"/>
    </source>
</evidence>
<dbReference type="Pfam" id="PF12937">
    <property type="entry name" value="F-box-like"/>
    <property type="match status" value="1"/>
</dbReference>
<dbReference type="Proteomes" id="UP000298327">
    <property type="component" value="Unassembled WGS sequence"/>
</dbReference>
<dbReference type="Gene3D" id="3.40.50.720">
    <property type="entry name" value="NAD(P)-binding Rossmann-like Domain"/>
    <property type="match status" value="1"/>
</dbReference>
<dbReference type="PANTHER" id="PTHR14097:SF7">
    <property type="entry name" value="OXIDOREDUCTASE HTATIP2"/>
    <property type="match status" value="1"/>
</dbReference>
<dbReference type="AlphaFoldDB" id="A0A4Y9Y8D1"/>
<comment type="caution">
    <text evidence="2">The sequence shown here is derived from an EMBL/GenBank/DDBJ whole genome shotgun (WGS) entry which is preliminary data.</text>
</comment>
<evidence type="ECO:0000313" key="3">
    <source>
        <dbReference type="Proteomes" id="UP000298327"/>
    </source>
</evidence>
<evidence type="ECO:0000313" key="2">
    <source>
        <dbReference type="EMBL" id="TFY58310.1"/>
    </source>
</evidence>
<dbReference type="Gene3D" id="1.20.1280.50">
    <property type="match status" value="1"/>
</dbReference>
<gene>
    <name evidence="2" type="ORF">EVG20_g8197</name>
</gene>
<dbReference type="SUPFAM" id="SSF52047">
    <property type="entry name" value="RNI-like"/>
    <property type="match status" value="1"/>
</dbReference>
<keyword evidence="3" id="KW-1185">Reference proteome</keyword>
<dbReference type="PANTHER" id="PTHR14097">
    <property type="entry name" value="OXIDOREDUCTASE HTATIP2"/>
    <property type="match status" value="1"/>
</dbReference>
<protein>
    <recommendedName>
        <fullName evidence="1">F-box domain-containing protein</fullName>
    </recommendedName>
</protein>
<feature type="domain" description="F-box" evidence="1">
    <location>
        <begin position="435"/>
        <end position="499"/>
    </location>
</feature>
<accession>A0A4Y9Y8D1</accession>
<proteinExistence type="predicted"/>
<reference evidence="2 3" key="1">
    <citation type="submission" date="2019-02" db="EMBL/GenBank/DDBJ databases">
        <title>Genome sequencing of the rare red list fungi Dentipellis fragilis.</title>
        <authorList>
            <person name="Buettner E."/>
            <person name="Kellner H."/>
        </authorList>
    </citation>
    <scope>NUCLEOTIDE SEQUENCE [LARGE SCALE GENOMIC DNA]</scope>
    <source>
        <strain evidence="2 3">DSM 105465</strain>
    </source>
</reference>
<dbReference type="EMBL" id="SEOQ01000690">
    <property type="protein sequence ID" value="TFY58310.1"/>
    <property type="molecule type" value="Genomic_DNA"/>
</dbReference>
<dbReference type="STRING" id="205917.A0A4Y9Y8D1"/>
<dbReference type="OrthoDB" id="430436at2759"/>
<name>A0A4Y9Y8D1_9AGAM</name>